<evidence type="ECO:0000313" key="2">
    <source>
        <dbReference type="EMBL" id="CEA14432.1"/>
    </source>
</evidence>
<accession>A0A090IAF3</accession>
<dbReference type="SUPFAM" id="SSF55729">
    <property type="entry name" value="Acyl-CoA N-acyltransferases (Nat)"/>
    <property type="match status" value="1"/>
</dbReference>
<keyword evidence="2" id="KW-0808">Transferase</keyword>
<evidence type="ECO:0000313" key="4">
    <source>
        <dbReference type="Proteomes" id="UP000062768"/>
    </source>
</evidence>
<dbReference type="PATRIC" id="fig|2162.10.peg.945"/>
<dbReference type="InterPro" id="IPR016181">
    <property type="entry name" value="Acyl_CoA_acyltransferase"/>
</dbReference>
<dbReference type="GeneID" id="82849231"/>
<dbReference type="Proteomes" id="UP000062768">
    <property type="component" value="Chromosome I"/>
</dbReference>
<feature type="domain" description="N-acetyltransferase" evidence="1">
    <location>
        <begin position="15"/>
        <end position="161"/>
    </location>
</feature>
<dbReference type="CDD" id="cd04301">
    <property type="entry name" value="NAT_SF"/>
    <property type="match status" value="1"/>
</dbReference>
<name>A0A090IAF3_METFO</name>
<dbReference type="PANTHER" id="PTHR13355:SF15">
    <property type="entry name" value="GCN5-RELATED N-ACETYLTRANSFERASE 3, CHLOROPLASTIC"/>
    <property type="match status" value="1"/>
</dbReference>
<reference evidence="3" key="2">
    <citation type="submission" date="2014-09" db="EMBL/GenBank/DDBJ databases">
        <authorList>
            <person name="Bishop-Lilly K.A."/>
            <person name="Broomall S.M."/>
            <person name="Chain P.S."/>
            <person name="Chertkov O."/>
            <person name="Coyne S.R."/>
            <person name="Daligault H.E."/>
            <person name="Davenport K.W."/>
            <person name="Erkkila T."/>
            <person name="Frey K.G."/>
            <person name="Gibbons H.S."/>
            <person name="Gu W."/>
            <person name="Jaissle J."/>
            <person name="Johnson S.L."/>
            <person name="Koroleva G.I."/>
            <person name="Ladner J.T."/>
            <person name="Lo C.-C."/>
            <person name="Minogue T.D."/>
            <person name="Munk C."/>
            <person name="Palacios G.F."/>
            <person name="Redden C.L."/>
            <person name="Rosenzweig C.N."/>
            <person name="Scholz M.B."/>
            <person name="Teshima H."/>
            <person name="Xu Y."/>
        </authorList>
    </citation>
    <scope>NUCLEOTIDE SEQUENCE</scope>
    <source>
        <strain evidence="3">Mb9</strain>
    </source>
</reference>
<protein>
    <submittedName>
        <fullName evidence="2">GCN5-like N-acetyltransferase</fullName>
    </submittedName>
</protein>
<dbReference type="Pfam" id="PF00583">
    <property type="entry name" value="Acetyltransf_1"/>
    <property type="match status" value="1"/>
</dbReference>
<sequence length="161" mass="18880">MPKQNNDVISDIMMDRARFIREDELEQLLSLYEYLIPEDPKLTINTALKDHWKKIVTDENIFYLVVEEEGRIVSSCNLTIIKNLTRSARPYSLIENVVTHPDYRNKGYGTAVLKKAMEIAREKNCYKVMLLTSKKDEKTLKFYENAGFDRGEKTGFIFRMD</sequence>
<evidence type="ECO:0000313" key="3">
    <source>
        <dbReference type="EMBL" id="CEL24540.1"/>
    </source>
</evidence>
<dbReference type="PANTHER" id="PTHR13355">
    <property type="entry name" value="GLUCOSAMINE 6-PHOSPHATE N-ACETYLTRANSFERASE"/>
    <property type="match status" value="1"/>
</dbReference>
<dbReference type="RefSeq" id="WP_231863032.1">
    <property type="nucleotide sequence ID" value="NZ_JADIIL010000025.1"/>
</dbReference>
<dbReference type="GO" id="GO:0008080">
    <property type="term" value="F:N-acetyltransferase activity"/>
    <property type="evidence" value="ECO:0007669"/>
    <property type="project" value="TreeGrafter"/>
</dbReference>
<dbReference type="EMBL" id="LN734822">
    <property type="protein sequence ID" value="CEL24540.1"/>
    <property type="molecule type" value="Genomic_DNA"/>
</dbReference>
<gene>
    <name evidence="2" type="ORF">DSM1535_2110</name>
    <name evidence="3" type="ORF">MB9_0899</name>
</gene>
<evidence type="ECO:0000259" key="1">
    <source>
        <dbReference type="PROSITE" id="PS51186"/>
    </source>
</evidence>
<dbReference type="InterPro" id="IPR039143">
    <property type="entry name" value="GNPNAT1-like"/>
</dbReference>
<reference evidence="2" key="1">
    <citation type="submission" date="2014-08" db="EMBL/GenBank/DDBJ databases">
        <authorList>
            <person name="Wibberg D."/>
        </authorList>
    </citation>
    <scope>NUCLEOTIDE SEQUENCE</scope>
</reference>
<dbReference type="EMBL" id="LN515531">
    <property type="protein sequence ID" value="CEA14432.1"/>
    <property type="molecule type" value="Genomic_DNA"/>
</dbReference>
<dbReference type="KEGG" id="mfi:DSM1535_2110"/>
<dbReference type="AlphaFoldDB" id="A0A090IAF3"/>
<proteinExistence type="predicted"/>
<organism evidence="2">
    <name type="scientific">Methanobacterium formicicum</name>
    <dbReference type="NCBI Taxonomy" id="2162"/>
    <lineage>
        <taxon>Archaea</taxon>
        <taxon>Methanobacteriati</taxon>
        <taxon>Methanobacteriota</taxon>
        <taxon>Methanomada group</taxon>
        <taxon>Methanobacteria</taxon>
        <taxon>Methanobacteriales</taxon>
        <taxon>Methanobacteriaceae</taxon>
        <taxon>Methanobacterium</taxon>
    </lineage>
</organism>
<dbReference type="InterPro" id="IPR000182">
    <property type="entry name" value="GNAT_dom"/>
</dbReference>
<keyword evidence="4" id="KW-1185">Reference proteome</keyword>
<dbReference type="Gene3D" id="3.40.630.30">
    <property type="match status" value="1"/>
</dbReference>
<dbReference type="PROSITE" id="PS51186">
    <property type="entry name" value="GNAT"/>
    <property type="match status" value="1"/>
</dbReference>